<name>A0A6J5ZBU4_9ZZZZ</name>
<feature type="region of interest" description="Disordered" evidence="1">
    <location>
        <begin position="1"/>
        <end position="24"/>
    </location>
</feature>
<dbReference type="EMBL" id="CAESAO010000028">
    <property type="protein sequence ID" value="CAB4340115.1"/>
    <property type="molecule type" value="Genomic_DNA"/>
</dbReference>
<feature type="region of interest" description="Disordered" evidence="1">
    <location>
        <begin position="102"/>
        <end position="148"/>
    </location>
</feature>
<proteinExistence type="predicted"/>
<accession>A0A6J5ZBU4</accession>
<dbReference type="AlphaFoldDB" id="A0A6J5ZBU4"/>
<sequence length="192" mass="23549">MGARPHRPAHSPAQQPDLNQPERLRCDRLHHRHRRPRDPHSVRWPRNGRLRRNRGWAEHERLQRPRNARRRHDRRLDLRRCPRSLAGRSPCTQLQRFGQHIGSDRRYRLGDGQPRRRRSSGSQHEPRWRPVGSAQHCHSERNRRRHHLRRCRRERERQCLQLFSCLDSKRANGRRDIIKRRSRLLLQLRKLR</sequence>
<evidence type="ECO:0000313" key="2">
    <source>
        <dbReference type="EMBL" id="CAB4340115.1"/>
    </source>
</evidence>
<gene>
    <name evidence="2" type="ORF">UFOPK3522_00514</name>
</gene>
<evidence type="ECO:0000256" key="1">
    <source>
        <dbReference type="SAM" id="MobiDB-lite"/>
    </source>
</evidence>
<reference evidence="2" key="1">
    <citation type="submission" date="2020-05" db="EMBL/GenBank/DDBJ databases">
        <authorList>
            <person name="Chiriac C."/>
            <person name="Salcher M."/>
            <person name="Ghai R."/>
            <person name="Kavagutti S V."/>
        </authorList>
    </citation>
    <scope>NUCLEOTIDE SEQUENCE</scope>
</reference>
<organism evidence="2">
    <name type="scientific">freshwater metagenome</name>
    <dbReference type="NCBI Taxonomy" id="449393"/>
    <lineage>
        <taxon>unclassified sequences</taxon>
        <taxon>metagenomes</taxon>
        <taxon>ecological metagenomes</taxon>
    </lineage>
</organism>
<protein>
    <submittedName>
        <fullName evidence="2">Unannotated protein</fullName>
    </submittedName>
</protein>